<dbReference type="PANTHER" id="PTHR10000:SF8">
    <property type="entry name" value="HAD SUPERFAMILY HYDROLASE-LIKE, TYPE 3"/>
    <property type="match status" value="1"/>
</dbReference>
<dbReference type="PROSITE" id="PS01229">
    <property type="entry name" value="COF_2"/>
    <property type="match status" value="1"/>
</dbReference>
<reference evidence="1 2" key="1">
    <citation type="submission" date="2016-11" db="EMBL/GenBank/DDBJ databases">
        <title>Description of two novel members of the family Erysipelotrichaceae: Ileibacterium lipovorans gen. nov., sp. nov. and Dubosiella newyorkensis, gen. nov., sp. nov.</title>
        <authorList>
            <person name="Cox L.M."/>
            <person name="Sohn J."/>
            <person name="Tyrrell K.L."/>
            <person name="Citron D.M."/>
            <person name="Lawson P.A."/>
            <person name="Patel N.B."/>
            <person name="Iizumi T."/>
            <person name="Perez-Perez G.I."/>
            <person name="Goldstein E.J."/>
            <person name="Blaser M.J."/>
        </authorList>
    </citation>
    <scope>NUCLEOTIDE SEQUENCE [LARGE SCALE GENOMIC DNA]</scope>
    <source>
        <strain evidence="1 2">NYU-BL-K8</strain>
    </source>
</reference>
<dbReference type="Gene3D" id="3.30.1240.10">
    <property type="match status" value="1"/>
</dbReference>
<gene>
    <name evidence="1" type="ORF">BO223_04490</name>
</gene>
<accession>A0A1Q9YL48</accession>
<dbReference type="Gene3D" id="3.40.50.1000">
    <property type="entry name" value="HAD superfamily/HAD-like"/>
    <property type="match status" value="2"/>
</dbReference>
<protein>
    <recommendedName>
        <fullName evidence="3">HAD family phosphatase</fullName>
    </recommendedName>
</protein>
<sequence length="258" mass="28170">MTVTKAAWCSVDGLDVIRRCRGQIPVPGMERRTTMIQIVFMDIDGTLIPYGQQEISRHALKAVQLLQKQGILVFGVTGRCAGQVPEIGFDGLISYDGACIQDKGKMILEKDFFEDQELDWIMKDAREQGCRVVLAGEDEDPVQNPIQEAAQGKVRLKRPWLLPDDTMRDQVLDALEHRTFDKGIVVARILNILRIPAGSVMAMGDGFNDMGMLAAAGISAAMKEAPLQVQACANFTADGVLDALEHAGLIAMSNGTLL</sequence>
<dbReference type="AlphaFoldDB" id="A0A1Q9YL48"/>
<dbReference type="Proteomes" id="UP000186758">
    <property type="component" value="Unassembled WGS sequence"/>
</dbReference>
<name>A0A1Q9YL48_9FIRM</name>
<comment type="caution">
    <text evidence="1">The sequence shown here is derived from an EMBL/GenBank/DDBJ whole genome shotgun (WGS) entry which is preliminary data.</text>
</comment>
<evidence type="ECO:0000313" key="2">
    <source>
        <dbReference type="Proteomes" id="UP000186758"/>
    </source>
</evidence>
<dbReference type="SUPFAM" id="SSF56784">
    <property type="entry name" value="HAD-like"/>
    <property type="match status" value="1"/>
</dbReference>
<dbReference type="GO" id="GO:0016791">
    <property type="term" value="F:phosphatase activity"/>
    <property type="evidence" value="ECO:0007669"/>
    <property type="project" value="TreeGrafter"/>
</dbReference>
<organism evidence="1 2">
    <name type="scientific">Faecalibaculum rodentium</name>
    <dbReference type="NCBI Taxonomy" id="1702221"/>
    <lineage>
        <taxon>Bacteria</taxon>
        <taxon>Bacillati</taxon>
        <taxon>Bacillota</taxon>
        <taxon>Erysipelotrichia</taxon>
        <taxon>Erysipelotrichales</taxon>
        <taxon>Erysipelotrichaceae</taxon>
        <taxon>Faecalibaculum</taxon>
    </lineage>
</organism>
<dbReference type="InterPro" id="IPR023214">
    <property type="entry name" value="HAD_sf"/>
</dbReference>
<dbReference type="EMBL" id="MPJZ01000046">
    <property type="protein sequence ID" value="OLU45611.1"/>
    <property type="molecule type" value="Genomic_DNA"/>
</dbReference>
<evidence type="ECO:0008006" key="3">
    <source>
        <dbReference type="Google" id="ProtNLM"/>
    </source>
</evidence>
<dbReference type="Pfam" id="PF08282">
    <property type="entry name" value="Hydrolase_3"/>
    <property type="match status" value="2"/>
</dbReference>
<evidence type="ECO:0000313" key="1">
    <source>
        <dbReference type="EMBL" id="OLU45611.1"/>
    </source>
</evidence>
<dbReference type="GO" id="GO:0000287">
    <property type="term" value="F:magnesium ion binding"/>
    <property type="evidence" value="ECO:0007669"/>
    <property type="project" value="TreeGrafter"/>
</dbReference>
<dbReference type="PANTHER" id="PTHR10000">
    <property type="entry name" value="PHOSPHOSERINE PHOSPHATASE"/>
    <property type="match status" value="1"/>
</dbReference>
<dbReference type="GO" id="GO:0005829">
    <property type="term" value="C:cytosol"/>
    <property type="evidence" value="ECO:0007669"/>
    <property type="project" value="TreeGrafter"/>
</dbReference>
<proteinExistence type="predicted"/>
<dbReference type="InterPro" id="IPR036412">
    <property type="entry name" value="HAD-like_sf"/>
</dbReference>